<evidence type="ECO:0000313" key="3">
    <source>
        <dbReference type="Proteomes" id="UP000637628"/>
    </source>
</evidence>
<reference evidence="2 3" key="1">
    <citation type="submission" date="2021-01" db="EMBL/GenBank/DDBJ databases">
        <title>Whole genome shotgun sequence of Actinoplanes durhamensis NBRC 14914.</title>
        <authorList>
            <person name="Komaki H."/>
            <person name="Tamura T."/>
        </authorList>
    </citation>
    <scope>NUCLEOTIDE SEQUENCE [LARGE SCALE GENOMIC DNA]</scope>
    <source>
        <strain evidence="2 3">NBRC 14914</strain>
    </source>
</reference>
<dbReference type="Proteomes" id="UP000637628">
    <property type="component" value="Unassembled WGS sequence"/>
</dbReference>
<feature type="chain" id="PRO_5045123637" evidence="1">
    <location>
        <begin position="22"/>
        <end position="216"/>
    </location>
</feature>
<proteinExistence type="predicted"/>
<organism evidence="2 3">
    <name type="scientific">Paractinoplanes durhamensis</name>
    <dbReference type="NCBI Taxonomy" id="113563"/>
    <lineage>
        <taxon>Bacteria</taxon>
        <taxon>Bacillati</taxon>
        <taxon>Actinomycetota</taxon>
        <taxon>Actinomycetes</taxon>
        <taxon>Micromonosporales</taxon>
        <taxon>Micromonosporaceae</taxon>
        <taxon>Paractinoplanes</taxon>
    </lineage>
</organism>
<sequence length="216" mass="23071">MYRDRFRIWPALALGVVVLIAACGDPGDEAIVDSPGLTGGWSTAGCGVERTPEHVTVGGVTMPSTPPKLDAVMNRIEETGRARFPDSYAGLEVDQQLVQAIVYRVPSAAFDDFLREVAEDTCILVRDAAHSADALAVWHDRVLADLPYWSHQGVPIFSVGARHDGSGVEIGTRDVAKARTGLLARYGSRAPLVFIPADPVRPLPAPTSRIAPPPGI</sequence>
<dbReference type="PROSITE" id="PS51257">
    <property type="entry name" value="PROKAR_LIPOPROTEIN"/>
    <property type="match status" value="1"/>
</dbReference>
<name>A0ABQ3YPV9_9ACTN</name>
<gene>
    <name evidence="2" type="ORF">Adu01nite_09420</name>
</gene>
<feature type="signal peptide" evidence="1">
    <location>
        <begin position="1"/>
        <end position="21"/>
    </location>
</feature>
<dbReference type="RefSeq" id="WP_203725194.1">
    <property type="nucleotide sequence ID" value="NZ_BAAATX010000085.1"/>
</dbReference>
<evidence type="ECO:0000256" key="1">
    <source>
        <dbReference type="SAM" id="SignalP"/>
    </source>
</evidence>
<keyword evidence="3" id="KW-1185">Reference proteome</keyword>
<evidence type="ECO:0000313" key="2">
    <source>
        <dbReference type="EMBL" id="GID99591.1"/>
    </source>
</evidence>
<dbReference type="EMBL" id="BOML01000008">
    <property type="protein sequence ID" value="GID99591.1"/>
    <property type="molecule type" value="Genomic_DNA"/>
</dbReference>
<keyword evidence="1" id="KW-0732">Signal</keyword>
<protein>
    <submittedName>
        <fullName evidence="2">Uncharacterized protein</fullName>
    </submittedName>
</protein>
<accession>A0ABQ3YPV9</accession>
<comment type="caution">
    <text evidence="2">The sequence shown here is derived from an EMBL/GenBank/DDBJ whole genome shotgun (WGS) entry which is preliminary data.</text>
</comment>